<comment type="caution">
    <text evidence="2">The sequence shown here is derived from an EMBL/GenBank/DDBJ whole genome shotgun (WGS) entry which is preliminary data.</text>
</comment>
<evidence type="ECO:0000313" key="3">
    <source>
        <dbReference type="Proteomes" id="UP001301769"/>
    </source>
</evidence>
<feature type="region of interest" description="Disordered" evidence="1">
    <location>
        <begin position="191"/>
        <end position="213"/>
    </location>
</feature>
<accession>A0AAN6Y236</accession>
<name>A0AAN6Y236_9PEZI</name>
<evidence type="ECO:0000313" key="2">
    <source>
        <dbReference type="EMBL" id="KAK4210645.1"/>
    </source>
</evidence>
<sequence>MGTKCVQDDRVLTHHTALAGYWRANRWSVFATGGGTNRHQCNTRTCACPIASHPKHCHWAPNPGASDGMEDFRRDPMRALRLLASANVAQSTKEFSAFIADTRGVRLITPGEGVGQDFTNRETFPPHPHDLPSAQLLLPPPAYSHLVTARSLDDDDVDGNTPIFLLSNGVGSHEECEIGWSPGSGFRLSSGSAFPSPATPQKPACGRSKARPPSRLINYNDAGRQKLPTLFGKVLNLS</sequence>
<organism evidence="2 3">
    <name type="scientific">Rhypophila decipiens</name>
    <dbReference type="NCBI Taxonomy" id="261697"/>
    <lineage>
        <taxon>Eukaryota</taxon>
        <taxon>Fungi</taxon>
        <taxon>Dikarya</taxon>
        <taxon>Ascomycota</taxon>
        <taxon>Pezizomycotina</taxon>
        <taxon>Sordariomycetes</taxon>
        <taxon>Sordariomycetidae</taxon>
        <taxon>Sordariales</taxon>
        <taxon>Naviculisporaceae</taxon>
        <taxon>Rhypophila</taxon>
    </lineage>
</organism>
<dbReference type="AlphaFoldDB" id="A0AAN6Y236"/>
<reference evidence="2" key="1">
    <citation type="journal article" date="2023" name="Mol. Phylogenet. Evol.">
        <title>Genome-scale phylogeny and comparative genomics of the fungal order Sordariales.</title>
        <authorList>
            <person name="Hensen N."/>
            <person name="Bonometti L."/>
            <person name="Westerberg I."/>
            <person name="Brannstrom I.O."/>
            <person name="Guillou S."/>
            <person name="Cros-Aarteil S."/>
            <person name="Calhoun S."/>
            <person name="Haridas S."/>
            <person name="Kuo A."/>
            <person name="Mondo S."/>
            <person name="Pangilinan J."/>
            <person name="Riley R."/>
            <person name="LaButti K."/>
            <person name="Andreopoulos B."/>
            <person name="Lipzen A."/>
            <person name="Chen C."/>
            <person name="Yan M."/>
            <person name="Daum C."/>
            <person name="Ng V."/>
            <person name="Clum A."/>
            <person name="Steindorff A."/>
            <person name="Ohm R.A."/>
            <person name="Martin F."/>
            <person name="Silar P."/>
            <person name="Natvig D.O."/>
            <person name="Lalanne C."/>
            <person name="Gautier V."/>
            <person name="Ament-Velasquez S.L."/>
            <person name="Kruys A."/>
            <person name="Hutchinson M.I."/>
            <person name="Powell A.J."/>
            <person name="Barry K."/>
            <person name="Miller A.N."/>
            <person name="Grigoriev I.V."/>
            <person name="Debuchy R."/>
            <person name="Gladieux P."/>
            <person name="Hiltunen Thoren M."/>
            <person name="Johannesson H."/>
        </authorList>
    </citation>
    <scope>NUCLEOTIDE SEQUENCE</scope>
    <source>
        <strain evidence="2">PSN293</strain>
    </source>
</reference>
<reference evidence="2" key="2">
    <citation type="submission" date="2023-05" db="EMBL/GenBank/DDBJ databases">
        <authorList>
            <consortium name="Lawrence Berkeley National Laboratory"/>
            <person name="Steindorff A."/>
            <person name="Hensen N."/>
            <person name="Bonometti L."/>
            <person name="Westerberg I."/>
            <person name="Brannstrom I.O."/>
            <person name="Guillou S."/>
            <person name="Cros-Aarteil S."/>
            <person name="Calhoun S."/>
            <person name="Haridas S."/>
            <person name="Kuo A."/>
            <person name="Mondo S."/>
            <person name="Pangilinan J."/>
            <person name="Riley R."/>
            <person name="Labutti K."/>
            <person name="Andreopoulos B."/>
            <person name="Lipzen A."/>
            <person name="Chen C."/>
            <person name="Yanf M."/>
            <person name="Daum C."/>
            <person name="Ng V."/>
            <person name="Clum A."/>
            <person name="Ohm R."/>
            <person name="Martin F."/>
            <person name="Silar P."/>
            <person name="Natvig D."/>
            <person name="Lalanne C."/>
            <person name="Gautier V."/>
            <person name="Ament-Velasquez S.L."/>
            <person name="Kruys A."/>
            <person name="Hutchinson M.I."/>
            <person name="Powell A.J."/>
            <person name="Barry K."/>
            <person name="Miller A.N."/>
            <person name="Grigoriev I.V."/>
            <person name="Debuchy R."/>
            <person name="Gladieux P."/>
            <person name="Thoren M.H."/>
            <person name="Johannesson H."/>
        </authorList>
    </citation>
    <scope>NUCLEOTIDE SEQUENCE</scope>
    <source>
        <strain evidence="2">PSN293</strain>
    </source>
</reference>
<keyword evidence="3" id="KW-1185">Reference proteome</keyword>
<dbReference type="EMBL" id="MU858169">
    <property type="protein sequence ID" value="KAK4210645.1"/>
    <property type="molecule type" value="Genomic_DNA"/>
</dbReference>
<proteinExistence type="predicted"/>
<evidence type="ECO:0000256" key="1">
    <source>
        <dbReference type="SAM" id="MobiDB-lite"/>
    </source>
</evidence>
<gene>
    <name evidence="2" type="ORF">QBC37DRAFT_29156</name>
</gene>
<dbReference type="Proteomes" id="UP001301769">
    <property type="component" value="Unassembled WGS sequence"/>
</dbReference>
<protein>
    <submittedName>
        <fullName evidence="2">Uncharacterized protein</fullName>
    </submittedName>
</protein>